<dbReference type="Proteomes" id="UP000281372">
    <property type="component" value="Unassembled WGS sequence"/>
</dbReference>
<dbReference type="Proteomes" id="UP000050564">
    <property type="component" value="Unassembled WGS sequence"/>
</dbReference>
<reference evidence="2 4" key="2">
    <citation type="submission" date="2018-08" db="EMBL/GenBank/DDBJ databases">
        <title>Recombination of ecologically and evolutionarily significant loci maintains genetic cohesion in the Pseudomonas syringae species complex.</title>
        <authorList>
            <person name="Dillon M."/>
            <person name="Thakur S."/>
            <person name="Almeida R.N.D."/>
            <person name="Weir B.S."/>
            <person name="Guttman D.S."/>
        </authorList>
    </citation>
    <scope>NUCLEOTIDE SEQUENCE [LARGE SCALE GENOMIC DNA]</scope>
    <source>
        <strain evidence="2 4">ICMP 2821</strain>
    </source>
</reference>
<sequence length="200" mass="22884">MGASDVGHAYVRIGDARESDKFVVSDAWPEFGRAVRAEDFKLGEGRLHVVREYDAHPNPDTRQQLLNAPKWAQSQVDQHFEANYKQYKGLRGEALAHELLYNSGLTFYKQVHSSKNLGMTYHDPSTSQTVDQSLSMRQFNERLVKAAYPPIEPAQPARAHPDLHMSDAQFANSMDDVDVDVDMDMDVDMYFNDDPYDDRW</sequence>
<comment type="caution">
    <text evidence="1">The sequence shown here is derived from an EMBL/GenBank/DDBJ whole genome shotgun (WGS) entry which is preliminary data.</text>
</comment>
<reference evidence="1 3" key="1">
    <citation type="submission" date="2015-09" db="EMBL/GenBank/DDBJ databases">
        <title>Genome announcement of multiple Pseudomonas syringae strains.</title>
        <authorList>
            <person name="Thakur S."/>
            <person name="Wang P.W."/>
            <person name="Gong Y."/>
            <person name="Weir B.S."/>
            <person name="Guttman D.S."/>
        </authorList>
    </citation>
    <scope>NUCLEOTIDE SEQUENCE [LARGE SCALE GENOMIC DNA]</scope>
    <source>
        <strain evidence="1 3">ICMP2823</strain>
    </source>
</reference>
<accession>A0A0P9M3X1</accession>
<evidence type="ECO:0000313" key="3">
    <source>
        <dbReference type="Proteomes" id="UP000050564"/>
    </source>
</evidence>
<evidence type="ECO:0000313" key="1">
    <source>
        <dbReference type="EMBL" id="KPW78036.1"/>
    </source>
</evidence>
<evidence type="ECO:0000313" key="4">
    <source>
        <dbReference type="Proteomes" id="UP000281372"/>
    </source>
</evidence>
<dbReference type="PATRIC" id="fig|86840.3.peg.1738"/>
<gene>
    <name evidence="1" type="ORF">ALO81_01255</name>
    <name evidence="2" type="ORF">ALQ64_04225</name>
</gene>
<dbReference type="EMBL" id="RBOW01000495">
    <property type="protein sequence ID" value="RMN29932.1"/>
    <property type="molecule type" value="Genomic_DNA"/>
</dbReference>
<protein>
    <submittedName>
        <fullName evidence="1">Uncharacterized protein</fullName>
    </submittedName>
</protein>
<organism evidence="1 3">
    <name type="scientific">Pseudomonas cannabina</name>
    <dbReference type="NCBI Taxonomy" id="86840"/>
    <lineage>
        <taxon>Bacteria</taxon>
        <taxon>Pseudomonadati</taxon>
        <taxon>Pseudomonadota</taxon>
        <taxon>Gammaproteobacteria</taxon>
        <taxon>Pseudomonadales</taxon>
        <taxon>Pseudomonadaceae</taxon>
        <taxon>Pseudomonas</taxon>
    </lineage>
</organism>
<dbReference type="AlphaFoldDB" id="A0A0P9M3X1"/>
<dbReference type="EMBL" id="LJPX01000163">
    <property type="protein sequence ID" value="KPW78036.1"/>
    <property type="molecule type" value="Genomic_DNA"/>
</dbReference>
<proteinExistence type="predicted"/>
<name>A0A0P9M3X1_PSECA</name>
<evidence type="ECO:0000313" key="2">
    <source>
        <dbReference type="EMBL" id="RMN29932.1"/>
    </source>
</evidence>